<protein>
    <submittedName>
        <fullName evidence="2">Uncharacterized protein</fullName>
    </submittedName>
</protein>
<comment type="caution">
    <text evidence="2">The sequence shown here is derived from an EMBL/GenBank/DDBJ whole genome shotgun (WGS) entry which is preliminary data.</text>
</comment>
<organism evidence="2">
    <name type="scientific">Paenibacillus sp. SYP-B3998</name>
    <dbReference type="NCBI Taxonomy" id="2678564"/>
    <lineage>
        <taxon>Bacteria</taxon>
        <taxon>Bacillati</taxon>
        <taxon>Bacillota</taxon>
        <taxon>Bacilli</taxon>
        <taxon>Bacillales</taxon>
        <taxon>Paenibacillaceae</taxon>
        <taxon>Paenibacillus</taxon>
    </lineage>
</organism>
<proteinExistence type="predicted"/>
<dbReference type="EMBL" id="JAAIKC010000001">
    <property type="protein sequence ID" value="NEW04644.1"/>
    <property type="molecule type" value="Genomic_DNA"/>
</dbReference>
<reference evidence="2" key="1">
    <citation type="submission" date="2020-02" db="EMBL/GenBank/DDBJ databases">
        <authorList>
            <person name="Shen X.-R."/>
            <person name="Zhang Y.-X."/>
        </authorList>
    </citation>
    <scope>NUCLEOTIDE SEQUENCE</scope>
    <source>
        <strain evidence="2">SYP-B3998</strain>
    </source>
</reference>
<feature type="chain" id="PRO_5026203820" evidence="1">
    <location>
        <begin position="26"/>
        <end position="250"/>
    </location>
</feature>
<gene>
    <name evidence="2" type="ORF">GK047_01215</name>
</gene>
<sequence>MKKKIAVTLCLTSMLLISSASLAFASPEQNQNSNQHSKKVLYKADQISNLDSLIERAEKGITDYKSDDSTVESSETTLTSDSGKKGKFKVTKYRTAQLLERALTPDNNIVETFAVTAATESKSNEDWDKTISVRVYSTIYVERTSENGRDYWRLTSATGGFANSDPVVAVTNKVVRMGTTGLHGVTPVQQSQTFNPPFDTFSYTAPSNWTSVDTAKSGSVARDPVVGVTLECKLSGYGSNWTLTPFSNNM</sequence>
<accession>A0A6G3ZSG0</accession>
<keyword evidence="1" id="KW-0732">Signal</keyword>
<evidence type="ECO:0000313" key="2">
    <source>
        <dbReference type="EMBL" id="NEW04644.1"/>
    </source>
</evidence>
<name>A0A6G3ZSG0_9BACL</name>
<evidence type="ECO:0000256" key="1">
    <source>
        <dbReference type="SAM" id="SignalP"/>
    </source>
</evidence>
<dbReference type="AlphaFoldDB" id="A0A6G3ZSG0"/>
<dbReference type="RefSeq" id="WP_163940324.1">
    <property type="nucleotide sequence ID" value="NZ_JAAIKC010000001.1"/>
</dbReference>
<feature type="signal peptide" evidence="1">
    <location>
        <begin position="1"/>
        <end position="25"/>
    </location>
</feature>